<dbReference type="Gene3D" id="3.40.30.10">
    <property type="entry name" value="Glutaredoxin"/>
    <property type="match status" value="1"/>
</dbReference>
<dbReference type="InterPro" id="IPR008928">
    <property type="entry name" value="6-hairpin_glycosidase_sf"/>
</dbReference>
<dbReference type="Pfam" id="PF03190">
    <property type="entry name" value="Thioredox_DsbH"/>
    <property type="match status" value="1"/>
</dbReference>
<dbReference type="SUPFAM" id="SSF48208">
    <property type="entry name" value="Six-hairpin glycosidases"/>
    <property type="match status" value="1"/>
</dbReference>
<organism evidence="2 3">
    <name type="scientific">Nesterenkonia lacusekhoensis</name>
    <dbReference type="NCBI Taxonomy" id="150832"/>
    <lineage>
        <taxon>Bacteria</taxon>
        <taxon>Bacillati</taxon>
        <taxon>Actinomycetota</taxon>
        <taxon>Actinomycetes</taxon>
        <taxon>Micrococcales</taxon>
        <taxon>Micrococcaceae</taxon>
        <taxon>Nesterenkonia</taxon>
    </lineage>
</organism>
<proteinExistence type="predicted"/>
<evidence type="ECO:0000313" key="3">
    <source>
        <dbReference type="Proteomes" id="UP001519331"/>
    </source>
</evidence>
<protein>
    <submittedName>
        <fullName evidence="2">Uncharacterized protein YyaL (SSP411 family)</fullName>
    </submittedName>
</protein>
<sequence>MGQRLAQTQSAYLRQHAGNPVDWWPWSAEAFAEARRRDVPVFISIGYAACHWCHVMAGESFEDPEIARLLGERFVAVKVDREEHPDVDDAYMAAVQAMTGQGGWPMSIFTTGSGQVFHAGTYFPPRRRSQVPSFTEVLDAVHTAWTQRREEVERSAAQIAASLGAQRRQQAEIATVVEAGSAESPWLAAEPFRRVLDQALEALAQQEDTVHGGFGAAPKFPPSPLLGFLLEEGAHRPDGPAAGLAIRTMEAMGRSALFDQVEGGFARYATDRAWSLPHFEKMLYDNAQLIGHYARLSVHPAAGEEQRDDAERIARRSISWLRQRLLLGPEGEGSPGLLASSLDADTVDEDGTHHEGATYLFSDAEVREAAEAEGWGLMRATLIAEMNRGVPADEHALASGAPLNITEHTPRTLHFDAPLSPAERTLWEKVLPELRRRRAARPQPARDEKVVAAWNAQAVASLAQAAALWEDADLLEEAEQLGRRLWAVHVEEEPSGRSAAVYRTSYGGVRGDRLGTLSDHAQVVNACFALSSAGAGEAAGWARRGAAVLDFTLDHFVRHGGEEGAPLSLLESLDEDGLLTQAQHGGDAQASPFDGPEPSGVAALAQVIQTAEALQTAEGLLPAELPVRAAEILNHVPFAAPKAPQLVGASMLAAARAARQSPAFWVLSGTEQDVAEVRRAGALYGIPVEPVPDGVVGEGERLRLSVCLNGQESMVCLPPVGSVQEALEKLV</sequence>
<dbReference type="InterPro" id="IPR004879">
    <property type="entry name" value="Ssp411-like_TRX"/>
</dbReference>
<dbReference type="InterPro" id="IPR024705">
    <property type="entry name" value="Ssp411"/>
</dbReference>
<comment type="caution">
    <text evidence="2">The sequence shown here is derived from an EMBL/GenBank/DDBJ whole genome shotgun (WGS) entry which is preliminary data.</text>
</comment>
<reference evidence="2 3" key="1">
    <citation type="submission" date="2021-03" db="EMBL/GenBank/DDBJ databases">
        <title>Sequencing the genomes of 1000 actinobacteria strains.</title>
        <authorList>
            <person name="Klenk H.-P."/>
        </authorList>
    </citation>
    <scope>NUCLEOTIDE SEQUENCE [LARGE SCALE GENOMIC DNA]</scope>
    <source>
        <strain evidence="2 3">DSM 12544</strain>
    </source>
</reference>
<dbReference type="InterPro" id="IPR036249">
    <property type="entry name" value="Thioredoxin-like_sf"/>
</dbReference>
<dbReference type="PIRSF" id="PIRSF006402">
    <property type="entry name" value="UCP006402_thioredoxin"/>
    <property type="match status" value="1"/>
</dbReference>
<evidence type="ECO:0000313" key="2">
    <source>
        <dbReference type="EMBL" id="MBP2318720.1"/>
    </source>
</evidence>
<name>A0ABS4T2P7_9MICC</name>
<dbReference type="CDD" id="cd02955">
    <property type="entry name" value="SSP411"/>
    <property type="match status" value="1"/>
</dbReference>
<evidence type="ECO:0000259" key="1">
    <source>
        <dbReference type="Pfam" id="PF03190"/>
    </source>
</evidence>
<dbReference type="PANTHER" id="PTHR42899:SF1">
    <property type="entry name" value="SPERMATOGENESIS-ASSOCIATED PROTEIN 20"/>
    <property type="match status" value="1"/>
</dbReference>
<keyword evidence="3" id="KW-1185">Reference proteome</keyword>
<dbReference type="EMBL" id="JAGINX010000001">
    <property type="protein sequence ID" value="MBP2318720.1"/>
    <property type="molecule type" value="Genomic_DNA"/>
</dbReference>
<dbReference type="Proteomes" id="UP001519331">
    <property type="component" value="Unassembled WGS sequence"/>
</dbReference>
<gene>
    <name evidence="2" type="ORF">JOF45_001739</name>
</gene>
<dbReference type="RefSeq" id="WP_210049138.1">
    <property type="nucleotide sequence ID" value="NZ_JAGINX010000001.1"/>
</dbReference>
<feature type="domain" description="Spermatogenesis-associated protein 20-like TRX" evidence="1">
    <location>
        <begin position="3"/>
        <end position="163"/>
    </location>
</feature>
<accession>A0ABS4T2P7</accession>
<dbReference type="PANTHER" id="PTHR42899">
    <property type="entry name" value="SPERMATOGENESIS-ASSOCIATED PROTEIN 20"/>
    <property type="match status" value="1"/>
</dbReference>
<dbReference type="SUPFAM" id="SSF52833">
    <property type="entry name" value="Thioredoxin-like"/>
    <property type="match status" value="1"/>
</dbReference>